<gene>
    <name evidence="4" type="ORF">IIF7_04771</name>
</gene>
<dbReference type="Proteomes" id="UP000192746">
    <property type="component" value="Unassembled WGS sequence"/>
</dbReference>
<dbReference type="CDD" id="cd18808">
    <property type="entry name" value="SF1_C_Upf1"/>
    <property type="match status" value="1"/>
</dbReference>
<protein>
    <submittedName>
        <fullName evidence="4">Superfamily I DNA/RNA helicase</fullName>
    </submittedName>
</protein>
<keyword evidence="4" id="KW-0378">Hydrolase</keyword>
<dbReference type="Gene3D" id="3.40.50.300">
    <property type="entry name" value="P-loop containing nucleotide triphosphate hydrolases"/>
    <property type="match status" value="2"/>
</dbReference>
<accession>A0A1Y1T8A0</accession>
<feature type="domain" description="DNA2/NAM7 helicase helicase" evidence="2">
    <location>
        <begin position="263"/>
        <end position="553"/>
    </location>
</feature>
<keyword evidence="4" id="KW-0347">Helicase</keyword>
<evidence type="ECO:0000256" key="1">
    <source>
        <dbReference type="SAM" id="Coils"/>
    </source>
</evidence>
<dbReference type="STRING" id="1185767.IIF7_04771"/>
<organism evidence="4 5">
    <name type="scientific">Zunongwangia atlantica 22II14-10F7</name>
    <dbReference type="NCBI Taxonomy" id="1185767"/>
    <lineage>
        <taxon>Bacteria</taxon>
        <taxon>Pseudomonadati</taxon>
        <taxon>Bacteroidota</taxon>
        <taxon>Flavobacteriia</taxon>
        <taxon>Flavobacteriales</taxon>
        <taxon>Flavobacteriaceae</taxon>
        <taxon>Zunongwangia</taxon>
    </lineage>
</organism>
<dbReference type="RefSeq" id="WP_084840531.1">
    <property type="nucleotide sequence ID" value="NZ_ARYN01000003.1"/>
</dbReference>
<dbReference type="InterPro" id="IPR041679">
    <property type="entry name" value="DNA2/NAM7-like_C"/>
</dbReference>
<keyword evidence="5" id="KW-1185">Reference proteome</keyword>
<feature type="domain" description="DNA2/NAM7 helicase-like C-terminal" evidence="3">
    <location>
        <begin position="584"/>
        <end position="769"/>
    </location>
</feature>
<dbReference type="GO" id="GO:0004386">
    <property type="term" value="F:helicase activity"/>
    <property type="evidence" value="ECO:0007669"/>
    <property type="project" value="UniProtKB-KW"/>
</dbReference>
<dbReference type="InterPro" id="IPR047187">
    <property type="entry name" value="SF1_C_Upf1"/>
</dbReference>
<dbReference type="OrthoDB" id="9757917at2"/>
<evidence type="ECO:0000259" key="2">
    <source>
        <dbReference type="Pfam" id="PF13086"/>
    </source>
</evidence>
<sequence length="897" mass="103999">MKYIPKDFYSYFKECFKLDNKEFILQNILSSKYSYKWFVSNTEELLYKELPLIPYSNKKINEVNKELELYDLEKQLFYGCFFILGKANNPIAKDNRICAPLFLFPAQLEIKDELGFLRIDRSNFEINRYALQLLELQDNVVNKDDFLTELSRRLETGNLIGIKSFLDRYVLDLDTEDLLLFPTVWNASKIRKYLAEEDFDGCSYKIVPAAGTILVEKSETSLRILTDLEKMAEGEKFSRNLEELLNGKLTAPGSYQSLYKNRLNTEQYNALKNANKFLNSVIVGPPGTGKSYTINSIVVDAVMNNKSVLVVSKTKQAVEVIREMLEDDFGLKDYLIHTSGFNYKVSLKSKIKKYLSGIAGRKRGVNLQKLEMLIDELERLESEFEKSIEQELRLSNLEFNDNLNLWEKWEKFYFSKISYKGEKLLPTFDKMNAVFKELEKEISVFSKHKIACNITKNSLHYRKDIAKFYDALDSSSFSVYKKILEDVDHRSVLKVFPVWLANLSDLNSILPLEENLFDLVLIDEATQCDIASVLPAIFRAKQTVIIGDPNQLRHYSFVSRTKQIELQQKYSLPEDASLDYRNRSILDLYLSKTQDQAQITFLREHFRSTPSLVEFSNQKFYSGQLEVLKSTPDHINDHHLDCFKVDGMRNEKGVNKLEADFIIEKLHGILSKYKDARKKPTLGIISPFNAQVIYIKNLIRDNFDINELKKYKLLCGTPYNFQGSEREIVFLSFCVCDKTHHSAYIHLNKSEVFNVAITRAKSYQAIVTSVEVSKLNHNSLLFEYLSFVKSFNHEAFKIEEHDSFQKEVVNFLIKKGFKNIECGYPVAGCILDVLVTIGNDNYFIDLIGYPGNFEGAFSLERYKTLARTGIRCFPLHYSFWKRKPSIAQNSLLSFMHK</sequence>
<evidence type="ECO:0000313" key="5">
    <source>
        <dbReference type="Proteomes" id="UP000192746"/>
    </source>
</evidence>
<feature type="coiled-coil region" evidence="1">
    <location>
        <begin position="367"/>
        <end position="394"/>
    </location>
</feature>
<dbReference type="InterPro" id="IPR041677">
    <property type="entry name" value="DNA2/NAM7_AAA_11"/>
</dbReference>
<dbReference type="Pfam" id="PF13086">
    <property type="entry name" value="AAA_11"/>
    <property type="match status" value="1"/>
</dbReference>
<dbReference type="EMBL" id="ARYN01000003">
    <property type="protein sequence ID" value="ORL46804.1"/>
    <property type="molecule type" value="Genomic_DNA"/>
</dbReference>
<comment type="caution">
    <text evidence="4">The sequence shown here is derived from an EMBL/GenBank/DDBJ whole genome shotgun (WGS) entry which is preliminary data.</text>
</comment>
<evidence type="ECO:0000313" key="4">
    <source>
        <dbReference type="EMBL" id="ORL46804.1"/>
    </source>
</evidence>
<keyword evidence="4" id="KW-0547">Nucleotide-binding</keyword>
<dbReference type="Pfam" id="PF13087">
    <property type="entry name" value="AAA_12"/>
    <property type="match status" value="1"/>
</dbReference>
<dbReference type="InterPro" id="IPR045055">
    <property type="entry name" value="DNA2/NAM7-like"/>
</dbReference>
<dbReference type="PANTHER" id="PTHR10887">
    <property type="entry name" value="DNA2/NAM7 HELICASE FAMILY"/>
    <property type="match status" value="1"/>
</dbReference>
<dbReference type="AlphaFoldDB" id="A0A1Y1T8A0"/>
<dbReference type="InterPro" id="IPR027417">
    <property type="entry name" value="P-loop_NTPase"/>
</dbReference>
<keyword evidence="4" id="KW-0067">ATP-binding</keyword>
<dbReference type="SUPFAM" id="SSF52540">
    <property type="entry name" value="P-loop containing nucleoside triphosphate hydrolases"/>
    <property type="match status" value="1"/>
</dbReference>
<name>A0A1Y1T8A0_9FLAO</name>
<keyword evidence="1" id="KW-0175">Coiled coil</keyword>
<dbReference type="PANTHER" id="PTHR10887:SF495">
    <property type="entry name" value="HELICASE SENATAXIN ISOFORM X1-RELATED"/>
    <property type="match status" value="1"/>
</dbReference>
<proteinExistence type="predicted"/>
<reference evidence="4 5" key="1">
    <citation type="submission" date="2013-04" db="EMBL/GenBank/DDBJ databases">
        <title>Zunongwangia sp. 22II14-10F7 Genome Sequencing.</title>
        <authorList>
            <person name="Lai Q."/>
            <person name="Shao Z."/>
        </authorList>
    </citation>
    <scope>NUCLEOTIDE SEQUENCE [LARGE SCALE GENOMIC DNA]</scope>
    <source>
        <strain evidence="4 5">22II14-10F7</strain>
    </source>
</reference>
<evidence type="ECO:0000259" key="3">
    <source>
        <dbReference type="Pfam" id="PF13087"/>
    </source>
</evidence>